<proteinExistence type="predicted"/>
<dbReference type="InterPro" id="IPR036761">
    <property type="entry name" value="TTHA0802/YceI-like_sf"/>
</dbReference>
<dbReference type="Pfam" id="PF04264">
    <property type="entry name" value="YceI"/>
    <property type="match status" value="1"/>
</dbReference>
<dbReference type="PANTHER" id="PTHR34406:SF1">
    <property type="entry name" value="PROTEIN YCEI"/>
    <property type="match status" value="1"/>
</dbReference>
<dbReference type="InterPro" id="IPR007372">
    <property type="entry name" value="Lipid/polyisoprenoid-bd_YceI"/>
</dbReference>
<dbReference type="RefSeq" id="WP_154725401.1">
    <property type="nucleotide sequence ID" value="NZ_UXHF01000005.1"/>
</dbReference>
<dbReference type="SUPFAM" id="SSF101874">
    <property type="entry name" value="YceI-like"/>
    <property type="match status" value="1"/>
</dbReference>
<dbReference type="EMBL" id="UXHF01000005">
    <property type="protein sequence ID" value="VDC51136.1"/>
    <property type="molecule type" value="Genomic_DNA"/>
</dbReference>
<evidence type="ECO:0000313" key="4">
    <source>
        <dbReference type="Proteomes" id="UP000289220"/>
    </source>
</evidence>
<reference evidence="3 4" key="1">
    <citation type="submission" date="2018-11" db="EMBL/GenBank/DDBJ databases">
        <authorList>
            <person name="Peiro R."/>
            <person name="Begona"/>
            <person name="Cbmso G."/>
            <person name="Lopez M."/>
            <person name="Gonzalez S."/>
            <person name="Sacristan E."/>
            <person name="Castillo E."/>
        </authorList>
    </citation>
    <scope>NUCLEOTIDE SEQUENCE [LARGE SCALE GENOMIC DNA]</scope>
    <source>
        <strain evidence="3">Brev_genome</strain>
    </source>
</reference>
<dbReference type="Proteomes" id="UP000289220">
    <property type="component" value="Unassembled WGS sequence"/>
</dbReference>
<organism evidence="3 4">
    <name type="scientific">Brevundimonas mediterranea</name>
    <dbReference type="NCBI Taxonomy" id="74329"/>
    <lineage>
        <taxon>Bacteria</taxon>
        <taxon>Pseudomonadati</taxon>
        <taxon>Pseudomonadota</taxon>
        <taxon>Alphaproteobacteria</taxon>
        <taxon>Caulobacterales</taxon>
        <taxon>Caulobacteraceae</taxon>
        <taxon>Brevundimonas</taxon>
    </lineage>
</organism>
<protein>
    <submittedName>
        <fullName evidence="3">Protein YceI</fullName>
    </submittedName>
</protein>
<feature type="signal peptide" evidence="1">
    <location>
        <begin position="1"/>
        <end position="24"/>
    </location>
</feature>
<keyword evidence="1" id="KW-0732">Signal</keyword>
<dbReference type="SMART" id="SM00867">
    <property type="entry name" value="YceI"/>
    <property type="match status" value="1"/>
</dbReference>
<sequence length="232" mass="24511">MTIRHLAALSLLALLAACNRPGEAPVTAPAAEAEAAVALKAPAGVYALDPTHATLQWSVLHNTISNYTARFDKLEATLTLDPANLENSRITATIDPTSVDAAYPADYEASHAGTGFHSWNDDMANNAKFLNAKAFPTIKFVSTSVEPTGARTAKVTGDLTFLGQTRPVTLDATFNGEIERHPFAQVPAVGFAAEGRFKRSDFGMAVGPVGDEVTIRFDGEFIQQAAPAAPAN</sequence>
<evidence type="ECO:0000313" key="3">
    <source>
        <dbReference type="EMBL" id="VDC51136.1"/>
    </source>
</evidence>
<dbReference type="PANTHER" id="PTHR34406">
    <property type="entry name" value="PROTEIN YCEI"/>
    <property type="match status" value="1"/>
</dbReference>
<gene>
    <name evidence="3" type="primary">yceI_1</name>
    <name evidence="3" type="ORF">BREV_BREV_00394</name>
</gene>
<dbReference type="PROSITE" id="PS51257">
    <property type="entry name" value="PROKAR_LIPOPROTEIN"/>
    <property type="match status" value="1"/>
</dbReference>
<evidence type="ECO:0000259" key="2">
    <source>
        <dbReference type="SMART" id="SM00867"/>
    </source>
</evidence>
<dbReference type="AlphaFoldDB" id="A0A7Z9C6N0"/>
<name>A0A7Z9C6N0_9CAUL</name>
<evidence type="ECO:0000256" key="1">
    <source>
        <dbReference type="SAM" id="SignalP"/>
    </source>
</evidence>
<feature type="chain" id="PRO_5031068317" evidence="1">
    <location>
        <begin position="25"/>
        <end position="232"/>
    </location>
</feature>
<keyword evidence="4" id="KW-1185">Reference proteome</keyword>
<feature type="domain" description="Lipid/polyisoprenoid-binding YceI-like" evidence="2">
    <location>
        <begin position="45"/>
        <end position="222"/>
    </location>
</feature>
<accession>A0A7Z9C6N0</accession>
<dbReference type="Gene3D" id="2.40.128.110">
    <property type="entry name" value="Lipid/polyisoprenoid-binding, YceI-like"/>
    <property type="match status" value="1"/>
</dbReference>
<comment type="caution">
    <text evidence="3">The sequence shown here is derived from an EMBL/GenBank/DDBJ whole genome shotgun (WGS) entry which is preliminary data.</text>
</comment>